<feature type="compositionally biased region" description="Polar residues" evidence="7">
    <location>
        <begin position="801"/>
        <end position="821"/>
    </location>
</feature>
<evidence type="ECO:0000256" key="1">
    <source>
        <dbReference type="ARBA" id="ARBA00004123"/>
    </source>
</evidence>
<dbReference type="EMBL" id="JAUEPN010000006">
    <property type="protein sequence ID" value="KAK3293443.1"/>
    <property type="molecule type" value="Genomic_DNA"/>
</dbReference>
<sequence length="1016" mass="108844">MARIQSPPLLSQIQGARSYSEQATGLRALRDEITGHSQRKERWIQNGVLELLVNILQNNGPSPKSSSGKERSQIGQPQGLSEDVTVRLLSLQLIASFAYGGSAFLGPLHAVNVVATIIPFLSSRNNPPQLVLAALRTIRNIAEATRLATPGADDTTSLSEAIFSASSLPALYDILSQGSRDGVIQEQKCLVAYLISRLCKTPAHQNALADSGVMDALATILASFVVARGEVSPGAEIAGRKDGLADLIPAPAPPGANLALTLEALSTIVANSRFRSYLLLCSPAIVAVFSSTGVMPLATESRAAWNALEMSGFGSIRPRSPQAIDYLLPAVPIPQARSQSRGFNDYPPLGFSSSHDNLAASSSSQGSTFKFTGVGVGRPDTSSEDEEADEPESPLIPWLIHLARSTEGLERVMAVSLVTSLFKAGFACPEREQVLAVLIVPLLGQLMKEHDEEISASVQQAATVEPDVAKHWAVQERTPDVLARLVGESEILQQAVHKCGVLKMAVKLLKDSYKPQPVQSAPQQWSSKPDRGGEPGDIPPACRLGPPGQVPAYGHKITTRESALKLVAAMATLSNDYRDALVEADAVSYIVESLSPNPGKPKNPREQSSSEKGPEDGGAGGSSVYGHNPSSVIMAACHAIRALARSPKIVRTTMKDHDVGKPINKLLSHPDIEVQIAASAAVINVVTNHSPLALTLLSFDVVETLCKHTHSLNPGLQVNALWALKHLVLEMDTSIRKPCLDQLGSGWLIQLISDDASEEEGIRTRSRPGRRVAAEDDDDEDMDKETLGGEDDGAHGEWTWAAQNHTPQPNSKPSTTRSSTPARKARADRLAIREQALGFIRNFLMITSPGDQLEMVDYLFTELGQDRLFSILADMLKVRVVGAVGRRASSARGTGRDALVLYPQARIVENLAYILVHIAAGTPAHRQLVIAQTELLKLLGGHLNSKDAGVRRALCQLFANLCWADSDTDLAPCTQRASALEQLGFLAKLQGLEADADSGVRERARAAVAQMKTPTV</sequence>
<dbReference type="SUPFAM" id="SSF48371">
    <property type="entry name" value="ARM repeat"/>
    <property type="match status" value="2"/>
</dbReference>
<feature type="compositionally biased region" description="Acidic residues" evidence="7">
    <location>
        <begin position="382"/>
        <end position="391"/>
    </location>
</feature>
<keyword evidence="9" id="KW-1185">Reference proteome</keyword>
<evidence type="ECO:0000256" key="4">
    <source>
        <dbReference type="ARBA" id="ARBA00022737"/>
    </source>
</evidence>
<dbReference type="InterPro" id="IPR038739">
    <property type="entry name" value="ARMC8/Vid28"/>
</dbReference>
<dbReference type="GO" id="GO:0043161">
    <property type="term" value="P:proteasome-mediated ubiquitin-dependent protein catabolic process"/>
    <property type="evidence" value="ECO:0007669"/>
    <property type="project" value="TreeGrafter"/>
</dbReference>
<gene>
    <name evidence="8" type="ORF">B0H64DRAFT_476974</name>
</gene>
<evidence type="ECO:0000256" key="7">
    <source>
        <dbReference type="SAM" id="MobiDB-lite"/>
    </source>
</evidence>
<evidence type="ECO:0000256" key="6">
    <source>
        <dbReference type="PROSITE-ProRule" id="PRU00259"/>
    </source>
</evidence>
<dbReference type="InterPro" id="IPR011989">
    <property type="entry name" value="ARM-like"/>
</dbReference>
<keyword evidence="3" id="KW-0963">Cytoplasm</keyword>
<feature type="compositionally biased region" description="Basic and acidic residues" evidence="7">
    <location>
        <begin position="603"/>
        <end position="615"/>
    </location>
</feature>
<dbReference type="GO" id="GO:0005634">
    <property type="term" value="C:nucleus"/>
    <property type="evidence" value="ECO:0007669"/>
    <property type="project" value="UniProtKB-SubCell"/>
</dbReference>
<dbReference type="InterPro" id="IPR016024">
    <property type="entry name" value="ARM-type_fold"/>
</dbReference>
<proteinExistence type="predicted"/>
<dbReference type="GO" id="GO:0034657">
    <property type="term" value="C:GID complex"/>
    <property type="evidence" value="ECO:0007669"/>
    <property type="project" value="TreeGrafter"/>
</dbReference>
<keyword evidence="4" id="KW-0677">Repeat</keyword>
<dbReference type="GO" id="GO:0005737">
    <property type="term" value="C:cytoplasm"/>
    <property type="evidence" value="ECO:0007669"/>
    <property type="project" value="UniProtKB-SubCell"/>
</dbReference>
<dbReference type="AlphaFoldDB" id="A0AAE0HBH5"/>
<dbReference type="PROSITE" id="PS50176">
    <property type="entry name" value="ARM_REPEAT"/>
    <property type="match status" value="1"/>
</dbReference>
<comment type="subcellular location">
    <subcellularLocation>
        <location evidence="2">Cytoplasm</location>
    </subcellularLocation>
    <subcellularLocation>
        <location evidence="1">Nucleus</location>
    </subcellularLocation>
</comment>
<feature type="region of interest" description="Disordered" evidence="7">
    <location>
        <begin position="758"/>
        <end position="825"/>
    </location>
</feature>
<organism evidence="8 9">
    <name type="scientific">Chaetomium fimeti</name>
    <dbReference type="NCBI Taxonomy" id="1854472"/>
    <lineage>
        <taxon>Eukaryota</taxon>
        <taxon>Fungi</taxon>
        <taxon>Dikarya</taxon>
        <taxon>Ascomycota</taxon>
        <taxon>Pezizomycotina</taxon>
        <taxon>Sordariomycetes</taxon>
        <taxon>Sordariomycetidae</taxon>
        <taxon>Sordariales</taxon>
        <taxon>Chaetomiaceae</taxon>
        <taxon>Chaetomium</taxon>
    </lineage>
</organism>
<keyword evidence="5" id="KW-0539">Nucleus</keyword>
<feature type="region of interest" description="Disordered" evidence="7">
    <location>
        <begin position="593"/>
        <end position="625"/>
    </location>
</feature>
<reference evidence="8" key="2">
    <citation type="submission" date="2023-06" db="EMBL/GenBank/DDBJ databases">
        <authorList>
            <consortium name="Lawrence Berkeley National Laboratory"/>
            <person name="Haridas S."/>
            <person name="Hensen N."/>
            <person name="Bonometti L."/>
            <person name="Westerberg I."/>
            <person name="Brannstrom I.O."/>
            <person name="Guillou S."/>
            <person name="Cros-Aarteil S."/>
            <person name="Calhoun S."/>
            <person name="Kuo A."/>
            <person name="Mondo S."/>
            <person name="Pangilinan J."/>
            <person name="Riley R."/>
            <person name="Labutti K."/>
            <person name="Andreopoulos B."/>
            <person name="Lipzen A."/>
            <person name="Chen C."/>
            <person name="Yanf M."/>
            <person name="Daum C."/>
            <person name="Ng V."/>
            <person name="Clum A."/>
            <person name="Steindorff A."/>
            <person name="Ohm R."/>
            <person name="Martin F."/>
            <person name="Silar P."/>
            <person name="Natvig D."/>
            <person name="Lalanne C."/>
            <person name="Gautier V."/>
            <person name="Ament-Velasquez S.L."/>
            <person name="Kruys A."/>
            <person name="Hutchinson M.I."/>
            <person name="Powell A.J."/>
            <person name="Barry K."/>
            <person name="Miller A.N."/>
            <person name="Grigoriev I.V."/>
            <person name="Debuchy R."/>
            <person name="Gladieux P."/>
            <person name="Thoren M.H."/>
            <person name="Johannesson H."/>
        </authorList>
    </citation>
    <scope>NUCLEOTIDE SEQUENCE</scope>
    <source>
        <strain evidence="8">CBS 168.71</strain>
    </source>
</reference>
<reference evidence="8" key="1">
    <citation type="journal article" date="2023" name="Mol. Phylogenet. Evol.">
        <title>Genome-scale phylogeny and comparative genomics of the fungal order Sordariales.</title>
        <authorList>
            <person name="Hensen N."/>
            <person name="Bonometti L."/>
            <person name="Westerberg I."/>
            <person name="Brannstrom I.O."/>
            <person name="Guillou S."/>
            <person name="Cros-Aarteil S."/>
            <person name="Calhoun S."/>
            <person name="Haridas S."/>
            <person name="Kuo A."/>
            <person name="Mondo S."/>
            <person name="Pangilinan J."/>
            <person name="Riley R."/>
            <person name="LaButti K."/>
            <person name="Andreopoulos B."/>
            <person name="Lipzen A."/>
            <person name="Chen C."/>
            <person name="Yan M."/>
            <person name="Daum C."/>
            <person name="Ng V."/>
            <person name="Clum A."/>
            <person name="Steindorff A."/>
            <person name="Ohm R.A."/>
            <person name="Martin F."/>
            <person name="Silar P."/>
            <person name="Natvig D.O."/>
            <person name="Lalanne C."/>
            <person name="Gautier V."/>
            <person name="Ament-Velasquez S.L."/>
            <person name="Kruys A."/>
            <person name="Hutchinson M.I."/>
            <person name="Powell A.J."/>
            <person name="Barry K."/>
            <person name="Miller A.N."/>
            <person name="Grigoriev I.V."/>
            <person name="Debuchy R."/>
            <person name="Gladieux P."/>
            <person name="Hiltunen Thoren M."/>
            <person name="Johannesson H."/>
        </authorList>
    </citation>
    <scope>NUCLEOTIDE SEQUENCE</scope>
    <source>
        <strain evidence="8">CBS 168.71</strain>
    </source>
</reference>
<evidence type="ECO:0000313" key="9">
    <source>
        <dbReference type="Proteomes" id="UP001278766"/>
    </source>
</evidence>
<dbReference type="Proteomes" id="UP001278766">
    <property type="component" value="Unassembled WGS sequence"/>
</dbReference>
<feature type="compositionally biased region" description="Polar residues" evidence="7">
    <location>
        <begin position="517"/>
        <end position="527"/>
    </location>
</feature>
<dbReference type="InterPro" id="IPR000225">
    <property type="entry name" value="Armadillo"/>
</dbReference>
<evidence type="ECO:0000256" key="3">
    <source>
        <dbReference type="ARBA" id="ARBA00022490"/>
    </source>
</evidence>
<dbReference type="RefSeq" id="XP_062656957.1">
    <property type="nucleotide sequence ID" value="XM_062808173.1"/>
</dbReference>
<dbReference type="GeneID" id="87845121"/>
<feature type="compositionally biased region" description="Basic and acidic residues" evidence="7">
    <location>
        <begin position="784"/>
        <end position="795"/>
    </location>
</feature>
<dbReference type="Gene3D" id="1.25.10.10">
    <property type="entry name" value="Leucine-rich Repeat Variant"/>
    <property type="match status" value="3"/>
</dbReference>
<accession>A0AAE0HBH5</accession>
<evidence type="ECO:0000256" key="2">
    <source>
        <dbReference type="ARBA" id="ARBA00004496"/>
    </source>
</evidence>
<feature type="repeat" description="ARM" evidence="6">
    <location>
        <begin position="112"/>
        <end position="142"/>
    </location>
</feature>
<evidence type="ECO:0000313" key="8">
    <source>
        <dbReference type="EMBL" id="KAK3293443.1"/>
    </source>
</evidence>
<dbReference type="SMART" id="SM00185">
    <property type="entry name" value="ARM"/>
    <property type="match status" value="6"/>
</dbReference>
<feature type="region of interest" description="Disordered" evidence="7">
    <location>
        <begin position="515"/>
        <end position="548"/>
    </location>
</feature>
<dbReference type="PANTHER" id="PTHR15651">
    <property type="entry name" value="ARMADILLO REPEAT-CONTAINING PROTEIN 8"/>
    <property type="match status" value="1"/>
</dbReference>
<protein>
    <submittedName>
        <fullName evidence="8">Armadillo-type protein</fullName>
    </submittedName>
</protein>
<feature type="region of interest" description="Disordered" evidence="7">
    <location>
        <begin position="357"/>
        <end position="391"/>
    </location>
</feature>
<evidence type="ECO:0000256" key="5">
    <source>
        <dbReference type="ARBA" id="ARBA00023242"/>
    </source>
</evidence>
<dbReference type="PANTHER" id="PTHR15651:SF7">
    <property type="entry name" value="ARMADILLO REPEAT-CONTAINING PROTEIN 8"/>
    <property type="match status" value="1"/>
</dbReference>
<comment type="caution">
    <text evidence="8">The sequence shown here is derived from an EMBL/GenBank/DDBJ whole genome shotgun (WGS) entry which is preliminary data.</text>
</comment>
<name>A0AAE0HBH5_9PEZI</name>